<dbReference type="GO" id="GO:0016651">
    <property type="term" value="F:oxidoreductase activity, acting on NAD(P)H"/>
    <property type="evidence" value="ECO:0000318"/>
    <property type="project" value="GO_Central"/>
</dbReference>
<evidence type="ECO:0000256" key="6">
    <source>
        <dbReference type="ARBA" id="ARBA00022827"/>
    </source>
</evidence>
<feature type="domain" description="Rieske" evidence="10">
    <location>
        <begin position="1"/>
        <end position="85"/>
    </location>
</feature>
<evidence type="ECO:0000256" key="2">
    <source>
        <dbReference type="ARBA" id="ARBA00006442"/>
    </source>
</evidence>
<dbReference type="GO" id="GO:0046872">
    <property type="term" value="F:metal ion binding"/>
    <property type="evidence" value="ECO:0007669"/>
    <property type="project" value="UniProtKB-KW"/>
</dbReference>
<dbReference type="PANTHER" id="PTHR43557:SF2">
    <property type="entry name" value="RIESKE DOMAIN-CONTAINING PROTEIN-RELATED"/>
    <property type="match status" value="1"/>
</dbReference>
<comment type="cofactor">
    <cofactor evidence="1">
        <name>FAD</name>
        <dbReference type="ChEBI" id="CHEBI:57692"/>
    </cofactor>
</comment>
<dbReference type="SUPFAM" id="SSF50022">
    <property type="entry name" value="ISP domain"/>
    <property type="match status" value="1"/>
</dbReference>
<dbReference type="eggNOG" id="KOG1336">
    <property type="taxonomic scope" value="Eukaryota"/>
</dbReference>
<dbReference type="Gene3D" id="3.30.390.30">
    <property type="match status" value="1"/>
</dbReference>
<dbReference type="FunCoup" id="B3S697">
    <property type="interactions" value="197"/>
</dbReference>
<dbReference type="Pfam" id="PF07992">
    <property type="entry name" value="Pyr_redox_2"/>
    <property type="match status" value="1"/>
</dbReference>
<evidence type="ECO:0000256" key="8">
    <source>
        <dbReference type="ARBA" id="ARBA00023004"/>
    </source>
</evidence>
<accession>B3S697</accession>
<evidence type="ECO:0000313" key="12">
    <source>
        <dbReference type="Proteomes" id="UP000009022"/>
    </source>
</evidence>
<evidence type="ECO:0000256" key="1">
    <source>
        <dbReference type="ARBA" id="ARBA00001974"/>
    </source>
</evidence>
<keyword evidence="4" id="KW-0001">2Fe-2S</keyword>
<dbReference type="AlphaFoldDB" id="B3S697"/>
<dbReference type="GeneID" id="6757080"/>
<dbReference type="CTD" id="6757080"/>
<organism evidence="11 12">
    <name type="scientific">Trichoplax adhaerens</name>
    <name type="common">Trichoplax reptans</name>
    <dbReference type="NCBI Taxonomy" id="10228"/>
    <lineage>
        <taxon>Eukaryota</taxon>
        <taxon>Metazoa</taxon>
        <taxon>Placozoa</taxon>
        <taxon>Uniplacotomia</taxon>
        <taxon>Trichoplacea</taxon>
        <taxon>Trichoplacidae</taxon>
        <taxon>Trichoplax</taxon>
    </lineage>
</organism>
<dbReference type="Pfam" id="PF14759">
    <property type="entry name" value="Reductase_C"/>
    <property type="match status" value="1"/>
</dbReference>
<dbReference type="RefSeq" id="XP_002115733.1">
    <property type="nucleotide sequence ID" value="XM_002115697.1"/>
</dbReference>
<evidence type="ECO:0000256" key="5">
    <source>
        <dbReference type="ARBA" id="ARBA00022723"/>
    </source>
</evidence>
<dbReference type="InterPro" id="IPR028202">
    <property type="entry name" value="Reductase_C"/>
</dbReference>
<evidence type="ECO:0000256" key="7">
    <source>
        <dbReference type="ARBA" id="ARBA00023002"/>
    </source>
</evidence>
<dbReference type="HOGENOM" id="CLU_003291_4_2_1"/>
<evidence type="ECO:0000313" key="11">
    <source>
        <dbReference type="EMBL" id="EDV21585.1"/>
    </source>
</evidence>
<dbReference type="EMBL" id="DS985252">
    <property type="protein sequence ID" value="EDV21585.1"/>
    <property type="molecule type" value="Genomic_DNA"/>
</dbReference>
<dbReference type="Pfam" id="PF00355">
    <property type="entry name" value="Rieske"/>
    <property type="match status" value="1"/>
</dbReference>
<dbReference type="InterPro" id="IPR050446">
    <property type="entry name" value="FAD-oxidoreductase/Apoptosis"/>
</dbReference>
<keyword evidence="3" id="KW-0285">Flavoprotein</keyword>
<evidence type="ECO:0000259" key="10">
    <source>
        <dbReference type="PROSITE" id="PS51296"/>
    </source>
</evidence>
<sequence length="512" mass="55369">MKEVKVGEYGSVLLIRDKAGDFSAIGRKCSHYGAPLSKGALCDNHVRCPWHGACFNIKTGDIEDFPGLDSIPVYKVKINNGSVYIRCRRQELSTAKRLPTLTNYQPNFDKRVFFIIGGGPAALSCADTLRKEGFQGRIIMATRERSLPYDRPKLSKALSSTAASLQLRSAEFFKDTAIEVLTESEVIGLNIKTKTVTMKDNSIIIYDSVLIATGSNPRIMHITGSQAKGIFTLRTPEDGNAIASESNGKNVVIVGSSFIGMEIAAYLANKVQSVSVIGRSQTPFSATLGPRIGAALQKMHESKGVKFFSKTNVKSFHADDNNNLTGLTLSNGIYIPADVCILGIGVTPATEFLAGSGISLSKHGFVPVDENMKVAADVYAAGDIAQFTIQATRGLPVSIGHYQIALKHGNIAAKNMLGKNVALNTVPYFWTQMFGKSLRYTGFGAGFDEITFDGDVEGLSFIAYYIKSNRVIAAASMGRDPAVSRIAALMLSNSMPSADEIRKDSMVWQTRL</sequence>
<dbReference type="InterPro" id="IPR016156">
    <property type="entry name" value="FAD/NAD-linked_Rdtase_dimer_sf"/>
</dbReference>
<keyword evidence="8" id="KW-0408">Iron</keyword>
<evidence type="ECO:0000256" key="9">
    <source>
        <dbReference type="ARBA" id="ARBA00023014"/>
    </source>
</evidence>
<dbReference type="STRING" id="10228.B3S697"/>
<dbReference type="Proteomes" id="UP000009022">
    <property type="component" value="Unassembled WGS sequence"/>
</dbReference>
<reference evidence="11 12" key="1">
    <citation type="journal article" date="2008" name="Nature">
        <title>The Trichoplax genome and the nature of placozoans.</title>
        <authorList>
            <person name="Srivastava M."/>
            <person name="Begovic E."/>
            <person name="Chapman J."/>
            <person name="Putnam N.H."/>
            <person name="Hellsten U."/>
            <person name="Kawashima T."/>
            <person name="Kuo A."/>
            <person name="Mitros T."/>
            <person name="Salamov A."/>
            <person name="Carpenter M.L."/>
            <person name="Signorovitch A.Y."/>
            <person name="Moreno M.A."/>
            <person name="Kamm K."/>
            <person name="Grimwood J."/>
            <person name="Schmutz J."/>
            <person name="Shapiro H."/>
            <person name="Grigoriev I.V."/>
            <person name="Buss L.W."/>
            <person name="Schierwater B."/>
            <person name="Dellaporta S.L."/>
            <person name="Rokhsar D.S."/>
        </authorList>
    </citation>
    <scope>NUCLEOTIDE SEQUENCE [LARGE SCALE GENOMIC DNA]</scope>
    <source>
        <strain evidence="11 12">Grell-BS-1999</strain>
    </source>
</reference>
<dbReference type="InParanoid" id="B3S697"/>
<proteinExistence type="inferred from homology"/>
<keyword evidence="12" id="KW-1185">Reference proteome</keyword>
<dbReference type="CDD" id="cd03478">
    <property type="entry name" value="Rieske_AIFL_N"/>
    <property type="match status" value="1"/>
</dbReference>
<dbReference type="PRINTS" id="PR00469">
    <property type="entry name" value="PNDRDTASEII"/>
</dbReference>
<dbReference type="Gene3D" id="3.50.50.60">
    <property type="entry name" value="FAD/NAD(P)-binding domain"/>
    <property type="match status" value="2"/>
</dbReference>
<dbReference type="Gene3D" id="2.102.10.10">
    <property type="entry name" value="Rieske [2Fe-2S] iron-sulphur domain"/>
    <property type="match status" value="1"/>
</dbReference>
<evidence type="ECO:0000256" key="4">
    <source>
        <dbReference type="ARBA" id="ARBA00022714"/>
    </source>
</evidence>
<dbReference type="PhylomeDB" id="B3S697"/>
<dbReference type="PROSITE" id="PS51296">
    <property type="entry name" value="RIESKE"/>
    <property type="match status" value="1"/>
</dbReference>
<evidence type="ECO:0000256" key="3">
    <source>
        <dbReference type="ARBA" id="ARBA00022630"/>
    </source>
</evidence>
<name>B3S697_TRIAD</name>
<keyword evidence="5" id="KW-0479">Metal-binding</keyword>
<keyword evidence="9" id="KW-0411">Iron-sulfur</keyword>
<dbReference type="KEGG" id="tad:TRIADDRAFT_59728"/>
<comment type="similarity">
    <text evidence="2">Belongs to the FAD-dependent oxidoreductase family.</text>
</comment>
<dbReference type="PANTHER" id="PTHR43557">
    <property type="entry name" value="APOPTOSIS-INDUCING FACTOR 1"/>
    <property type="match status" value="1"/>
</dbReference>
<dbReference type="InterPro" id="IPR023753">
    <property type="entry name" value="FAD/NAD-binding_dom"/>
</dbReference>
<dbReference type="GO" id="GO:0051537">
    <property type="term" value="F:2 iron, 2 sulfur cluster binding"/>
    <property type="evidence" value="ECO:0007669"/>
    <property type="project" value="UniProtKB-KW"/>
</dbReference>
<dbReference type="FunFam" id="2.102.10.10:FF:000003">
    <property type="entry name" value="apoptosis-inducing factor 3 isoform X2"/>
    <property type="match status" value="1"/>
</dbReference>
<gene>
    <name evidence="11" type="ORF">TRIADDRAFT_59728</name>
</gene>
<keyword evidence="6" id="KW-0274">FAD</keyword>
<dbReference type="OrthoDB" id="432169at2759"/>
<protein>
    <recommendedName>
        <fullName evidence="10">Rieske domain-containing protein</fullName>
    </recommendedName>
</protein>
<dbReference type="InterPro" id="IPR036188">
    <property type="entry name" value="FAD/NAD-bd_sf"/>
</dbReference>
<dbReference type="SUPFAM" id="SSF55424">
    <property type="entry name" value="FAD/NAD-linked reductases, dimerisation (C-terminal) domain"/>
    <property type="match status" value="1"/>
</dbReference>
<dbReference type="InterPro" id="IPR017941">
    <property type="entry name" value="Rieske_2Fe-2S"/>
</dbReference>
<dbReference type="OMA" id="TSHTKPY"/>
<dbReference type="SUPFAM" id="SSF51905">
    <property type="entry name" value="FAD/NAD(P)-binding domain"/>
    <property type="match status" value="1"/>
</dbReference>
<dbReference type="InterPro" id="IPR036922">
    <property type="entry name" value="Rieske_2Fe-2S_sf"/>
</dbReference>
<dbReference type="PRINTS" id="PR00368">
    <property type="entry name" value="FADPNR"/>
</dbReference>
<keyword evidence="7" id="KW-0560">Oxidoreductase</keyword>